<evidence type="ECO:0000313" key="1">
    <source>
        <dbReference type="EMBL" id="MBX24394.1"/>
    </source>
</evidence>
<protein>
    <submittedName>
        <fullName evidence="1">Protein CASP</fullName>
    </submittedName>
</protein>
<accession>A0A2P2M2H1</accession>
<name>A0A2P2M2H1_RHIMU</name>
<sequence>MWEVQVVLGSKGLFPMAQMAQSRHTIETGEYQEMQPNSVEKCKSASIPAREIVLLKQTKPFS</sequence>
<dbReference type="AlphaFoldDB" id="A0A2P2M2H1"/>
<dbReference type="EMBL" id="GGEC01043910">
    <property type="protein sequence ID" value="MBX24394.1"/>
    <property type="molecule type" value="Transcribed_RNA"/>
</dbReference>
<reference evidence="1" key="1">
    <citation type="submission" date="2018-02" db="EMBL/GenBank/DDBJ databases">
        <title>Rhizophora mucronata_Transcriptome.</title>
        <authorList>
            <person name="Meera S.P."/>
            <person name="Sreeshan A."/>
            <person name="Augustine A."/>
        </authorList>
    </citation>
    <scope>NUCLEOTIDE SEQUENCE</scope>
    <source>
        <tissue evidence="1">Leaf</tissue>
    </source>
</reference>
<organism evidence="1">
    <name type="scientific">Rhizophora mucronata</name>
    <name type="common">Asiatic mangrove</name>
    <dbReference type="NCBI Taxonomy" id="61149"/>
    <lineage>
        <taxon>Eukaryota</taxon>
        <taxon>Viridiplantae</taxon>
        <taxon>Streptophyta</taxon>
        <taxon>Embryophyta</taxon>
        <taxon>Tracheophyta</taxon>
        <taxon>Spermatophyta</taxon>
        <taxon>Magnoliopsida</taxon>
        <taxon>eudicotyledons</taxon>
        <taxon>Gunneridae</taxon>
        <taxon>Pentapetalae</taxon>
        <taxon>rosids</taxon>
        <taxon>fabids</taxon>
        <taxon>Malpighiales</taxon>
        <taxon>Rhizophoraceae</taxon>
        <taxon>Rhizophora</taxon>
    </lineage>
</organism>
<proteinExistence type="predicted"/>